<dbReference type="AlphaFoldDB" id="A0A0L6Z8M1"/>
<sequence length="57" mass="6778">MEFKESITYSKDLINKSKNRISAVFSNLAFLDRYYYPMLENNLGFLLKESNVMMFLV</sequence>
<comment type="caution">
    <text evidence="1">The sequence shown here is derived from an EMBL/GenBank/DDBJ whole genome shotgun (WGS) entry which is preliminary data.</text>
</comment>
<dbReference type="RefSeq" id="WP_161803222.1">
    <property type="nucleotide sequence ID" value="NZ_LHUR01000027.1"/>
</dbReference>
<dbReference type="EMBL" id="LHUR01000027">
    <property type="protein sequence ID" value="KOA19316.1"/>
    <property type="molecule type" value="Genomic_DNA"/>
</dbReference>
<reference evidence="2" key="1">
    <citation type="submission" date="2015-08" db="EMBL/GenBank/DDBJ databases">
        <title>Genome sequence of the strict anaerobe Clostridium homopropionicum LuHBu1 (DSM 5847T).</title>
        <authorList>
            <person name="Poehlein A."/>
            <person name="Beck M."/>
            <person name="Schiel-Bengelsdorf B."/>
            <person name="Bengelsdorf F.R."/>
            <person name="Daniel R."/>
            <person name="Duerre P."/>
        </authorList>
    </citation>
    <scope>NUCLEOTIDE SEQUENCE [LARGE SCALE GENOMIC DNA]</scope>
    <source>
        <strain evidence="2">DSM 5847</strain>
    </source>
</reference>
<dbReference type="PATRIC" id="fig|1121318.3.peg.2439"/>
<accession>A0A0L6Z8M1</accession>
<keyword evidence="2" id="KW-1185">Reference proteome</keyword>
<proteinExistence type="predicted"/>
<gene>
    <name evidence="1" type="ORF">CLHOM_24220</name>
</gene>
<dbReference type="Proteomes" id="UP000037043">
    <property type="component" value="Unassembled WGS sequence"/>
</dbReference>
<organism evidence="1 2">
    <name type="scientific">Clostridium homopropionicum DSM 5847</name>
    <dbReference type="NCBI Taxonomy" id="1121318"/>
    <lineage>
        <taxon>Bacteria</taxon>
        <taxon>Bacillati</taxon>
        <taxon>Bacillota</taxon>
        <taxon>Clostridia</taxon>
        <taxon>Eubacteriales</taxon>
        <taxon>Clostridiaceae</taxon>
        <taxon>Clostridium</taxon>
    </lineage>
</organism>
<evidence type="ECO:0000313" key="1">
    <source>
        <dbReference type="EMBL" id="KOA19316.1"/>
    </source>
</evidence>
<name>A0A0L6Z8M1_9CLOT</name>
<evidence type="ECO:0000313" key="2">
    <source>
        <dbReference type="Proteomes" id="UP000037043"/>
    </source>
</evidence>
<protein>
    <submittedName>
        <fullName evidence="1">Uncharacterized protein</fullName>
    </submittedName>
</protein>